<feature type="transmembrane region" description="Helical" evidence="8">
    <location>
        <begin position="234"/>
        <end position="252"/>
    </location>
</feature>
<evidence type="ECO:0000256" key="1">
    <source>
        <dbReference type="ARBA" id="ARBA00004141"/>
    </source>
</evidence>
<evidence type="ECO:0000313" key="11">
    <source>
        <dbReference type="EMBL" id="KAH0810266.1"/>
    </source>
</evidence>
<dbReference type="PROSITE" id="PS00211">
    <property type="entry name" value="ABC_TRANSPORTER_1"/>
    <property type="match status" value="1"/>
</dbReference>
<evidence type="ECO:0000256" key="7">
    <source>
        <dbReference type="ARBA" id="ARBA00023136"/>
    </source>
</evidence>
<reference evidence="11" key="2">
    <citation type="submission" date="2021-08" db="EMBL/GenBank/DDBJ databases">
        <authorList>
            <person name="Eriksson T."/>
        </authorList>
    </citation>
    <scope>NUCLEOTIDE SEQUENCE</scope>
    <source>
        <strain evidence="11">Stoneville</strain>
        <tissue evidence="11">Whole head</tissue>
    </source>
</reference>
<feature type="domain" description="ABC transporter" evidence="9">
    <location>
        <begin position="406"/>
        <end position="625"/>
    </location>
</feature>
<sequence>MDHLEEQKKKIHPKEKANVISTILFLYALKLFKKGFKKDLEVTDLYEVLPDYRSKKLGDSLEDQWENQKAVRQNLSVSRLLWTCYGPSYILLGCVQVFNDIVLGITVQSYVLGKLILYFADGQDQLTKRDAYLYAATLICVLWTRILIGSHYALMLSGYGIKIRTAFASFIYRKILKLSPTRLADISSGKILSLITKDVHTLEMFANLGNELWIGILRIIVSSSLLYLKLGVASLAGVVCFLILMPLQISIGKRVTSFKMKMNKKTDERLQIVQEIVSSIRLIRMYTWDKFFARRVSHSRRKEMQAAYQMFIMQFITLIVGTVNSQIALYIMLMSYIWLGNSITSELVYFVFVIFMNVSLTVSVMFPMALSQAAQLVPTVKRIGAILKKIEIQTEEPPIGRSGVKVSLDDVTVSIGEKPVLQKCNLDLGKGLTILTGPVGSGKTILLKTVLQEYEPVEGKLTVQGDVSYASQEPWLFPSSIKQNILFGQKYDEARYRNVLKICALVYDLDHLECGDSTIVEDRGSNLSRGQQARINLARAIYKDSDIYLLDDCLAGLDGHVSSSIFENCIKTFLKEKLVILVTHNDNYVKEADVRIFLKSGTVESGEKFERLDKQELHSERYETEEDLDENDQVVDESSKLIPETVTRRRVYQEDKKSGEVVARVYKKYFSSGGGFIGVMSVLLVYVLVQFVLSWKEKFLSDWVILEEQISNYIATNSTISPESDIFHHHKKIFYTYTCLTAAIILTHLGTASSIVLFARKASIKLHEKMTASILSASMVFFDTNFVGNILNRFSKDLTTVDEMIPFTFHNLLTLVLSLTGIMILIASVNTLFLIPLTLFLMTIVVTRNYCIGTTRSLKRLDALTRSPVVGHMNATLEGLTTIRAFKAEAILRDEFDRHQDLYTSTSYCLQTSMKALILILNTFTVLFNATIVLRFLIFDFDTPSGYVGLALSQAYMISMTLNGVIRRWTELENQMTSVERVLEYVDVEKENRQGFELEDWPTKGEIVYENVYLLYPNTNEYVLKNIHFTVKSGEKIGIVGRTGAGKSSIISALFRLYEVEGKISIDDVDTKTLSSDSLRTKISIIPQDPVIFSGTIRDNIDPSRKYTDEEIWKVIQKTNLKKSIWSLDTEIAVGTCNFSVGQKQLLCLARAVIQQNKIVVLDEATANMDADTEAIIRQTVEENFASCTVLTVAHRISSIMKSDRIFVLDKGEIIECDKPETLLENKDGAFYKMVEKAKLLEGSTL</sequence>
<organism evidence="11 12">
    <name type="scientific">Tenebrio molitor</name>
    <name type="common">Yellow mealworm beetle</name>
    <dbReference type="NCBI Taxonomy" id="7067"/>
    <lineage>
        <taxon>Eukaryota</taxon>
        <taxon>Metazoa</taxon>
        <taxon>Ecdysozoa</taxon>
        <taxon>Arthropoda</taxon>
        <taxon>Hexapoda</taxon>
        <taxon>Insecta</taxon>
        <taxon>Pterygota</taxon>
        <taxon>Neoptera</taxon>
        <taxon>Endopterygota</taxon>
        <taxon>Coleoptera</taxon>
        <taxon>Polyphaga</taxon>
        <taxon>Cucujiformia</taxon>
        <taxon>Tenebrionidae</taxon>
        <taxon>Tenebrio</taxon>
    </lineage>
</organism>
<dbReference type="CDD" id="cd03250">
    <property type="entry name" value="ABCC_MRP_domain1"/>
    <property type="match status" value="1"/>
</dbReference>
<dbReference type="Proteomes" id="UP000719412">
    <property type="component" value="Unassembled WGS sequence"/>
</dbReference>
<dbReference type="SUPFAM" id="SSF90123">
    <property type="entry name" value="ABC transporter transmembrane region"/>
    <property type="match status" value="2"/>
</dbReference>
<keyword evidence="6 8" id="KW-1133">Transmembrane helix</keyword>
<proteinExistence type="predicted"/>
<dbReference type="FunFam" id="3.40.50.300:FF:003146">
    <property type="entry name" value="Predicted protein"/>
    <property type="match status" value="1"/>
</dbReference>
<dbReference type="GO" id="GO:0016020">
    <property type="term" value="C:membrane"/>
    <property type="evidence" value="ECO:0007669"/>
    <property type="project" value="UniProtKB-SubCell"/>
</dbReference>
<dbReference type="InterPro" id="IPR036640">
    <property type="entry name" value="ABC1_TM_sf"/>
</dbReference>
<dbReference type="PROSITE" id="PS50893">
    <property type="entry name" value="ABC_TRANSPORTER_2"/>
    <property type="match status" value="2"/>
</dbReference>
<evidence type="ECO:0000259" key="10">
    <source>
        <dbReference type="PROSITE" id="PS50929"/>
    </source>
</evidence>
<dbReference type="InterPro" id="IPR044746">
    <property type="entry name" value="ABCC_6TM_D1"/>
</dbReference>
<feature type="domain" description="ABC transporter" evidence="9">
    <location>
        <begin position="1007"/>
        <end position="1236"/>
    </location>
</feature>
<feature type="transmembrane region" description="Helical" evidence="8">
    <location>
        <begin position="916"/>
        <end position="939"/>
    </location>
</feature>
<evidence type="ECO:0000256" key="3">
    <source>
        <dbReference type="ARBA" id="ARBA00022692"/>
    </source>
</evidence>
<reference evidence="11" key="1">
    <citation type="journal article" date="2020" name="J Insects Food Feed">
        <title>The yellow mealworm (Tenebrio molitor) genome: a resource for the emerging insects as food and feed industry.</title>
        <authorList>
            <person name="Eriksson T."/>
            <person name="Andere A."/>
            <person name="Kelstrup H."/>
            <person name="Emery V."/>
            <person name="Picard C."/>
        </authorList>
    </citation>
    <scope>NUCLEOTIDE SEQUENCE</scope>
    <source>
        <strain evidence="11">Stoneville</strain>
        <tissue evidence="11">Whole head</tissue>
    </source>
</reference>
<keyword evidence="12" id="KW-1185">Reference proteome</keyword>
<dbReference type="Gene3D" id="1.20.1560.10">
    <property type="entry name" value="ABC transporter type 1, transmembrane domain"/>
    <property type="match status" value="2"/>
</dbReference>
<feature type="transmembrane region" description="Helical" evidence="8">
    <location>
        <begin position="131"/>
        <end position="154"/>
    </location>
</feature>
<comment type="caution">
    <text evidence="11">The sequence shown here is derived from an EMBL/GenBank/DDBJ whole genome shotgun (WGS) entry which is preliminary data.</text>
</comment>
<evidence type="ECO:0000259" key="9">
    <source>
        <dbReference type="PROSITE" id="PS50893"/>
    </source>
</evidence>
<dbReference type="AlphaFoldDB" id="A0A8J6H9K4"/>
<keyword evidence="4" id="KW-0547">Nucleotide-binding</keyword>
<dbReference type="InterPro" id="IPR050173">
    <property type="entry name" value="ABC_transporter_C-like"/>
</dbReference>
<dbReference type="InterPro" id="IPR011527">
    <property type="entry name" value="ABC1_TM_dom"/>
</dbReference>
<dbReference type="InterPro" id="IPR017871">
    <property type="entry name" value="ABC_transporter-like_CS"/>
</dbReference>
<dbReference type="InterPro" id="IPR003593">
    <property type="entry name" value="AAA+_ATPase"/>
</dbReference>
<dbReference type="InterPro" id="IPR003439">
    <property type="entry name" value="ABC_transporter-like_ATP-bd"/>
</dbReference>
<dbReference type="GO" id="GO:0140359">
    <property type="term" value="F:ABC-type transporter activity"/>
    <property type="evidence" value="ECO:0007669"/>
    <property type="project" value="InterPro"/>
</dbReference>
<dbReference type="EMBL" id="JABDTM020027606">
    <property type="protein sequence ID" value="KAH0810266.1"/>
    <property type="molecule type" value="Genomic_DNA"/>
</dbReference>
<feature type="transmembrane region" description="Helical" evidence="8">
    <location>
        <begin position="674"/>
        <end position="693"/>
    </location>
</feature>
<feature type="transmembrane region" description="Helical" evidence="8">
    <location>
        <begin position="347"/>
        <end position="366"/>
    </location>
</feature>
<feature type="domain" description="ABC transmembrane type-1" evidence="10">
    <location>
        <begin position="107"/>
        <end position="368"/>
    </location>
</feature>
<dbReference type="PANTHER" id="PTHR24223:SF448">
    <property type="entry name" value="FI20146P1-RELATED"/>
    <property type="match status" value="1"/>
</dbReference>
<dbReference type="SMART" id="SM00382">
    <property type="entry name" value="AAA"/>
    <property type="match status" value="2"/>
</dbReference>
<dbReference type="FunFam" id="1.20.1560.10:FF:000014">
    <property type="entry name" value="Multidrug resistance-associated protein member 4"/>
    <property type="match status" value="1"/>
</dbReference>
<keyword evidence="3 8" id="KW-0812">Transmembrane</keyword>
<evidence type="ECO:0000256" key="2">
    <source>
        <dbReference type="ARBA" id="ARBA00022448"/>
    </source>
</evidence>
<keyword evidence="5" id="KW-0067">ATP-binding</keyword>
<dbReference type="FunFam" id="3.40.50.300:FF:000163">
    <property type="entry name" value="Multidrug resistance-associated protein member 4"/>
    <property type="match status" value="1"/>
</dbReference>
<dbReference type="PROSITE" id="PS50929">
    <property type="entry name" value="ABC_TM1F"/>
    <property type="match status" value="2"/>
</dbReference>
<keyword evidence="2" id="KW-0813">Transport</keyword>
<dbReference type="PANTHER" id="PTHR24223">
    <property type="entry name" value="ATP-BINDING CASSETTE SUB-FAMILY C"/>
    <property type="match status" value="1"/>
</dbReference>
<accession>A0A8J6H9K4</accession>
<dbReference type="Pfam" id="PF00664">
    <property type="entry name" value="ABC_membrane"/>
    <property type="match status" value="2"/>
</dbReference>
<evidence type="ECO:0000256" key="5">
    <source>
        <dbReference type="ARBA" id="ARBA00022840"/>
    </source>
</evidence>
<feature type="transmembrane region" description="Helical" evidence="8">
    <location>
        <begin position="734"/>
        <end position="759"/>
    </location>
</feature>
<evidence type="ECO:0000256" key="4">
    <source>
        <dbReference type="ARBA" id="ARBA00022741"/>
    </source>
</evidence>
<dbReference type="FunFam" id="1.20.1560.10:FF:000006">
    <property type="entry name" value="ATP-binding cassette, sub-family C (CFTR/MRP), member 9"/>
    <property type="match status" value="1"/>
</dbReference>
<dbReference type="GO" id="GO:0005524">
    <property type="term" value="F:ATP binding"/>
    <property type="evidence" value="ECO:0007669"/>
    <property type="project" value="UniProtKB-KW"/>
</dbReference>
<keyword evidence="7 8" id="KW-0472">Membrane</keyword>
<feature type="transmembrane region" description="Helical" evidence="8">
    <location>
        <begin position="310"/>
        <end position="335"/>
    </location>
</feature>
<dbReference type="InterPro" id="IPR044726">
    <property type="entry name" value="ABCC_6TM_D2"/>
</dbReference>
<name>A0A8J6H9K4_TENMO</name>
<dbReference type="CDD" id="cd18580">
    <property type="entry name" value="ABC_6TM_ABCC_D2"/>
    <property type="match status" value="1"/>
</dbReference>
<feature type="domain" description="ABC transmembrane type-1" evidence="10">
    <location>
        <begin position="670"/>
        <end position="974"/>
    </location>
</feature>
<dbReference type="GO" id="GO:0016887">
    <property type="term" value="F:ATP hydrolysis activity"/>
    <property type="evidence" value="ECO:0007669"/>
    <property type="project" value="InterPro"/>
</dbReference>
<protein>
    <submittedName>
        <fullName evidence="11">Uncharacterized protein</fullName>
    </submittedName>
</protein>
<comment type="subcellular location">
    <subcellularLocation>
        <location evidence="1">Membrane</location>
        <topology evidence="1">Multi-pass membrane protein</topology>
    </subcellularLocation>
</comment>
<dbReference type="Pfam" id="PF00005">
    <property type="entry name" value="ABC_tran"/>
    <property type="match status" value="2"/>
</dbReference>
<dbReference type="CDD" id="cd03244">
    <property type="entry name" value="ABCC_MRP_domain2"/>
    <property type="match status" value="1"/>
</dbReference>
<dbReference type="Gene3D" id="3.40.50.300">
    <property type="entry name" value="P-loop containing nucleotide triphosphate hydrolases"/>
    <property type="match status" value="2"/>
</dbReference>
<evidence type="ECO:0000256" key="8">
    <source>
        <dbReference type="SAM" id="Phobius"/>
    </source>
</evidence>
<dbReference type="InterPro" id="IPR027417">
    <property type="entry name" value="P-loop_NTPase"/>
</dbReference>
<feature type="transmembrane region" description="Helical" evidence="8">
    <location>
        <begin position="945"/>
        <end position="966"/>
    </location>
</feature>
<dbReference type="CDD" id="cd18579">
    <property type="entry name" value="ABC_6TM_ABCC_D1"/>
    <property type="match status" value="1"/>
</dbReference>
<dbReference type="SUPFAM" id="SSF52540">
    <property type="entry name" value="P-loop containing nucleoside triphosphate hydrolases"/>
    <property type="match status" value="2"/>
</dbReference>
<evidence type="ECO:0000313" key="12">
    <source>
        <dbReference type="Proteomes" id="UP000719412"/>
    </source>
</evidence>
<feature type="transmembrane region" description="Helical" evidence="8">
    <location>
        <begin position="812"/>
        <end position="840"/>
    </location>
</feature>
<gene>
    <name evidence="11" type="ORF">GEV33_012525</name>
</gene>
<evidence type="ECO:0000256" key="6">
    <source>
        <dbReference type="ARBA" id="ARBA00022989"/>
    </source>
</evidence>